<dbReference type="AlphaFoldDB" id="A0A7X6RR51"/>
<dbReference type="RefSeq" id="WP_082768652.1">
    <property type="nucleotide sequence ID" value="NZ_JAAXPG010000016.1"/>
</dbReference>
<gene>
    <name evidence="2" type="ORF">HGB44_18270</name>
</gene>
<dbReference type="InterPro" id="IPR037883">
    <property type="entry name" value="Knr4/Smi1-like_sf"/>
</dbReference>
<dbReference type="Proteomes" id="UP000553209">
    <property type="component" value="Unassembled WGS sequence"/>
</dbReference>
<evidence type="ECO:0000259" key="1">
    <source>
        <dbReference type="SMART" id="SM00860"/>
    </source>
</evidence>
<reference evidence="2 3" key="1">
    <citation type="submission" date="2020-04" db="EMBL/GenBank/DDBJ databases">
        <title>MicrobeNet Type strains.</title>
        <authorList>
            <person name="Nicholson A.C."/>
        </authorList>
    </citation>
    <scope>NUCLEOTIDE SEQUENCE [LARGE SCALE GENOMIC DNA]</scope>
    <source>
        <strain evidence="2 3">ATCC 23612</strain>
    </source>
</reference>
<keyword evidence="3" id="KW-1185">Reference proteome</keyword>
<dbReference type="Gene3D" id="3.40.1580.10">
    <property type="entry name" value="SMI1/KNR4-like"/>
    <property type="match status" value="1"/>
</dbReference>
<proteinExistence type="predicted"/>
<dbReference type="SMART" id="SM00860">
    <property type="entry name" value="SMI1_KNR4"/>
    <property type="match status" value="1"/>
</dbReference>
<comment type="caution">
    <text evidence="2">The sequence shown here is derived from an EMBL/GenBank/DDBJ whole genome shotgun (WGS) entry which is preliminary data.</text>
</comment>
<evidence type="ECO:0000313" key="3">
    <source>
        <dbReference type="Proteomes" id="UP000553209"/>
    </source>
</evidence>
<dbReference type="InterPro" id="IPR018958">
    <property type="entry name" value="Knr4/Smi1-like_dom"/>
</dbReference>
<dbReference type="Pfam" id="PF09346">
    <property type="entry name" value="SMI1_KNR4"/>
    <property type="match status" value="1"/>
</dbReference>
<dbReference type="SUPFAM" id="SSF160631">
    <property type="entry name" value="SMI1/KNR4-like"/>
    <property type="match status" value="1"/>
</dbReference>
<name>A0A7X6RR51_9ACTN</name>
<protein>
    <submittedName>
        <fullName evidence="2">SMI1/KNR4 family protein</fullName>
    </submittedName>
</protein>
<evidence type="ECO:0000313" key="2">
    <source>
        <dbReference type="EMBL" id="NKY99595.1"/>
    </source>
</evidence>
<feature type="domain" description="Knr4/Smi1-like" evidence="1">
    <location>
        <begin position="56"/>
        <end position="183"/>
    </location>
</feature>
<sequence>MNGSGTAPGNPGPATPGEWRAYLHDYGDLYLRTANEYQLPFVTEEQHSTRWMGREPATEEALTAAEHRLGLRLPPSLRAFFLTSDGWLGVGGWVERIHSCAELRLLRDTDHGAHLIELYGESVEEDPEPVRLFENALEIAVGEDLWLLDPTKAGPNGEWPAHLFEVKYGEFEEFTDFTALMDDSRTTMEGRLDP</sequence>
<organism evidence="2 3">
    <name type="scientific">Nocardiopsis alborubida</name>
    <dbReference type="NCBI Taxonomy" id="146802"/>
    <lineage>
        <taxon>Bacteria</taxon>
        <taxon>Bacillati</taxon>
        <taxon>Actinomycetota</taxon>
        <taxon>Actinomycetes</taxon>
        <taxon>Streptosporangiales</taxon>
        <taxon>Nocardiopsidaceae</taxon>
        <taxon>Nocardiopsis</taxon>
    </lineage>
</organism>
<dbReference type="EMBL" id="JAAXPG010000016">
    <property type="protein sequence ID" value="NKY99595.1"/>
    <property type="molecule type" value="Genomic_DNA"/>
</dbReference>
<accession>A0A7X6RR51</accession>